<sequence length="213" mass="23122">MEKAAMWQVIDDERAGLADLLASLTEEQWTCPSLCEGWTVREVAAHLSSGPRARLVPILIEAVRARGSFNRMVDNTARREAARPPVELVAALQAASGSRHLAPGQKLAVVMMDVLVHGQDIAIPLGIDRPMPLEAARYSAEHTWRMGFPFRARKRLRGFRLVATDVPWSSGEGAEINGPIADLLLLVSGRHAALSRLTGPGAAVLRARALADR</sequence>
<proteinExistence type="predicted"/>
<keyword evidence="3" id="KW-1185">Reference proteome</keyword>
<dbReference type="EMBL" id="JAAKZY010000340">
    <property type="protein sequence ID" value="NGO15208.1"/>
    <property type="molecule type" value="Genomic_DNA"/>
</dbReference>
<comment type="caution">
    <text evidence="2">The sequence shown here is derived from an EMBL/GenBank/DDBJ whole genome shotgun (WGS) entry which is preliminary data.</text>
</comment>
<reference evidence="2 3" key="1">
    <citation type="submission" date="2020-02" db="EMBL/GenBank/DDBJ databases">
        <title>Whole-genome analyses of novel actinobacteria.</title>
        <authorList>
            <person name="Sahin N."/>
            <person name="Gencbay T."/>
        </authorList>
    </citation>
    <scope>NUCLEOTIDE SEQUENCE [LARGE SCALE GENOMIC DNA]</scope>
    <source>
        <strain evidence="2 3">HC44</strain>
    </source>
</reference>
<feature type="domain" description="Mycothiol-dependent maleylpyruvate isomerase metal-binding" evidence="1">
    <location>
        <begin position="12"/>
        <end position="100"/>
    </location>
</feature>
<dbReference type="GO" id="GO:0046872">
    <property type="term" value="F:metal ion binding"/>
    <property type="evidence" value="ECO:0007669"/>
    <property type="project" value="InterPro"/>
</dbReference>
<name>A0A6G4VLZ7_9ACTN</name>
<dbReference type="Pfam" id="PF11716">
    <property type="entry name" value="MDMPI_N"/>
    <property type="match status" value="1"/>
</dbReference>
<organism evidence="2 3">
    <name type="scientific">Streptomyces scabichelini</name>
    <dbReference type="NCBI Taxonomy" id="2711217"/>
    <lineage>
        <taxon>Bacteria</taxon>
        <taxon>Bacillati</taxon>
        <taxon>Actinomycetota</taxon>
        <taxon>Actinomycetes</taxon>
        <taxon>Kitasatosporales</taxon>
        <taxon>Streptomycetaceae</taxon>
        <taxon>Streptomyces</taxon>
    </lineage>
</organism>
<dbReference type="NCBIfam" id="TIGR03083">
    <property type="entry name" value="maleylpyruvate isomerase family mycothiol-dependent enzyme"/>
    <property type="match status" value="1"/>
</dbReference>
<gene>
    <name evidence="2" type="ORF">G5C60_48415</name>
</gene>
<keyword evidence="2" id="KW-0670">Pyruvate</keyword>
<dbReference type="RefSeq" id="WP_165270301.1">
    <property type="nucleotide sequence ID" value="NZ_JAAKZY010000340.1"/>
</dbReference>
<evidence type="ECO:0000313" key="2">
    <source>
        <dbReference type="EMBL" id="NGO15208.1"/>
    </source>
</evidence>
<dbReference type="Proteomes" id="UP000472335">
    <property type="component" value="Unassembled WGS sequence"/>
</dbReference>
<protein>
    <submittedName>
        <fullName evidence="2">Maleylpyruvate isomerase family mycothiol-dependent enzyme</fullName>
    </submittedName>
</protein>
<accession>A0A6G4VLZ7</accession>
<dbReference type="GO" id="GO:0016853">
    <property type="term" value="F:isomerase activity"/>
    <property type="evidence" value="ECO:0007669"/>
    <property type="project" value="UniProtKB-KW"/>
</dbReference>
<dbReference type="SUPFAM" id="SSF109854">
    <property type="entry name" value="DinB/YfiT-like putative metalloenzymes"/>
    <property type="match status" value="1"/>
</dbReference>
<dbReference type="Gene3D" id="1.20.120.450">
    <property type="entry name" value="dinb family like domain"/>
    <property type="match status" value="1"/>
</dbReference>
<evidence type="ECO:0000313" key="3">
    <source>
        <dbReference type="Proteomes" id="UP000472335"/>
    </source>
</evidence>
<keyword evidence="2" id="KW-0413">Isomerase</keyword>
<dbReference type="InterPro" id="IPR017517">
    <property type="entry name" value="Maleyloyr_isom"/>
</dbReference>
<dbReference type="InterPro" id="IPR034660">
    <property type="entry name" value="DinB/YfiT-like"/>
</dbReference>
<dbReference type="AlphaFoldDB" id="A0A6G4VLZ7"/>
<dbReference type="InterPro" id="IPR024344">
    <property type="entry name" value="MDMPI_metal-binding"/>
</dbReference>
<evidence type="ECO:0000259" key="1">
    <source>
        <dbReference type="Pfam" id="PF11716"/>
    </source>
</evidence>